<dbReference type="InterPro" id="IPR000719">
    <property type="entry name" value="Prot_kinase_dom"/>
</dbReference>
<evidence type="ECO:0000256" key="1">
    <source>
        <dbReference type="ARBA" id="ARBA00004167"/>
    </source>
</evidence>
<keyword evidence="9" id="KW-0829">Tyrosine-protein kinase</keyword>
<keyword evidence="4" id="KW-0808">Transferase</keyword>
<evidence type="ECO:0000256" key="6">
    <source>
        <dbReference type="ARBA" id="ARBA00022777"/>
    </source>
</evidence>
<dbReference type="InterPro" id="IPR011009">
    <property type="entry name" value="Kinase-like_dom_sf"/>
</dbReference>
<keyword evidence="12" id="KW-1133">Transmembrane helix</keyword>
<dbReference type="PANTHER" id="PTHR24416">
    <property type="entry name" value="TYROSINE-PROTEIN KINASE RECEPTOR"/>
    <property type="match status" value="1"/>
</dbReference>
<keyword evidence="6" id="KW-0418">Kinase</keyword>
<dbReference type="GO" id="GO:0005524">
    <property type="term" value="F:ATP binding"/>
    <property type="evidence" value="ECO:0007669"/>
    <property type="project" value="UniProtKB-UniRule"/>
</dbReference>
<dbReference type="EC" id="2.7.10.1" evidence="3"/>
<evidence type="ECO:0000256" key="7">
    <source>
        <dbReference type="ARBA" id="ARBA00022840"/>
    </source>
</evidence>
<feature type="domain" description="Protein kinase" evidence="13">
    <location>
        <begin position="722"/>
        <end position="984"/>
    </location>
</feature>
<dbReference type="Proteomes" id="UP000887574">
    <property type="component" value="Unplaced"/>
</dbReference>
<comment type="catalytic activity">
    <reaction evidence="10">
        <text>L-tyrosyl-[protein] + ATP = O-phospho-L-tyrosyl-[protein] + ADP + H(+)</text>
        <dbReference type="Rhea" id="RHEA:10596"/>
        <dbReference type="Rhea" id="RHEA-COMP:10136"/>
        <dbReference type="Rhea" id="RHEA-COMP:20101"/>
        <dbReference type="ChEBI" id="CHEBI:15378"/>
        <dbReference type="ChEBI" id="CHEBI:30616"/>
        <dbReference type="ChEBI" id="CHEBI:46858"/>
        <dbReference type="ChEBI" id="CHEBI:61978"/>
        <dbReference type="ChEBI" id="CHEBI:456216"/>
        <dbReference type="EC" id="2.7.10.1"/>
    </reaction>
</comment>
<dbReference type="InterPro" id="IPR050122">
    <property type="entry name" value="RTK"/>
</dbReference>
<dbReference type="PANTHER" id="PTHR24416:SF483">
    <property type="entry name" value="HEPATOCYTE GROWTH FACTOR RECEPTOR"/>
    <property type="match status" value="1"/>
</dbReference>
<evidence type="ECO:0000256" key="9">
    <source>
        <dbReference type="ARBA" id="ARBA00023137"/>
    </source>
</evidence>
<evidence type="ECO:0000256" key="2">
    <source>
        <dbReference type="ARBA" id="ARBA00004308"/>
    </source>
</evidence>
<dbReference type="GO" id="GO:0061564">
    <property type="term" value="P:axon development"/>
    <property type="evidence" value="ECO:0007669"/>
    <property type="project" value="UniProtKB-ARBA"/>
</dbReference>
<dbReference type="PROSITE" id="PS00109">
    <property type="entry name" value="PROTEIN_KINASE_TYR"/>
    <property type="match status" value="1"/>
</dbReference>
<evidence type="ECO:0000256" key="3">
    <source>
        <dbReference type="ARBA" id="ARBA00011902"/>
    </source>
</evidence>
<dbReference type="GO" id="GO:0007169">
    <property type="term" value="P:cell surface receptor protein tyrosine kinase signaling pathway"/>
    <property type="evidence" value="ECO:0007669"/>
    <property type="project" value="TreeGrafter"/>
</dbReference>
<evidence type="ECO:0000256" key="12">
    <source>
        <dbReference type="SAM" id="Phobius"/>
    </source>
</evidence>
<dbReference type="SMART" id="SM00219">
    <property type="entry name" value="TyrKc"/>
    <property type="match status" value="1"/>
</dbReference>
<evidence type="ECO:0000256" key="4">
    <source>
        <dbReference type="ARBA" id="ARBA00022679"/>
    </source>
</evidence>
<keyword evidence="8 12" id="KW-0472">Membrane</keyword>
<dbReference type="SUPFAM" id="SSF101912">
    <property type="entry name" value="Sema domain"/>
    <property type="match status" value="1"/>
</dbReference>
<dbReference type="GO" id="GO:0043235">
    <property type="term" value="C:receptor complex"/>
    <property type="evidence" value="ECO:0007669"/>
    <property type="project" value="TreeGrafter"/>
</dbReference>
<dbReference type="GO" id="GO:0004714">
    <property type="term" value="F:transmembrane receptor protein tyrosine kinase activity"/>
    <property type="evidence" value="ECO:0007669"/>
    <property type="project" value="UniProtKB-EC"/>
</dbReference>
<organism evidence="14 15">
    <name type="scientific">Ditylenchus dipsaci</name>
    <dbReference type="NCBI Taxonomy" id="166011"/>
    <lineage>
        <taxon>Eukaryota</taxon>
        <taxon>Metazoa</taxon>
        <taxon>Ecdysozoa</taxon>
        <taxon>Nematoda</taxon>
        <taxon>Chromadorea</taxon>
        <taxon>Rhabditida</taxon>
        <taxon>Tylenchina</taxon>
        <taxon>Tylenchomorpha</taxon>
        <taxon>Sphaerularioidea</taxon>
        <taxon>Anguinidae</taxon>
        <taxon>Anguininae</taxon>
        <taxon>Ditylenchus</taxon>
    </lineage>
</organism>
<protein>
    <recommendedName>
        <fullName evidence="3">receptor protein-tyrosine kinase</fullName>
        <ecNumber evidence="3">2.7.10.1</ecNumber>
    </recommendedName>
</protein>
<proteinExistence type="predicted"/>
<dbReference type="InterPro" id="IPR036352">
    <property type="entry name" value="Semap_dom_sf"/>
</dbReference>
<evidence type="ECO:0000256" key="10">
    <source>
        <dbReference type="ARBA" id="ARBA00051243"/>
    </source>
</evidence>
<keyword evidence="5 11" id="KW-0547">Nucleotide-binding</keyword>
<sequence>MRSASLHHSLDISTLLADNRQRRIATTTTSTINSKTNFLNYLILVFITLLRFSCQGLTRYEDLLAVAVDGSIIVYFVHNLNGTFTLEKKYQKDLTNEEDADLPLLEFKLVSTNVILYCNKNLCRVCKFGEGVTNGCINYPLEGINPKLLTLKATITSNNRLIVRTVAGRGTAAIYALDAGMSKPTNLMIDPAGVLDNVVVDAFATDQHTYFVGSATKVDIPFSLISGDKTRRFRTDIRMSRVCNLDGTKKFESRIDIALSCRGIDGGYFSNVPQKAVASSLSIDGKRLLVAIQNGTAPNTNQVICEYPLVDLQKAFNDTFDTCQQITDSKDTKAKCENHYSSPASDPKCFLFTWESKMKMPLCEKFNKDSLNKTFDNCELASSTVSANRNGWLENYNPIMGEILAKFPNGSSDVLAIMESFGSDALFVSFANGMLKRIRKNASWTSVNQPALWFANTTTSNNSLTLQTNQKTKALFYVDANKVKYVRVSCTELYPTCNFIPWDDPLRCGWCAEQNGTGYTIALSDATACATGQRISQICPPRILEVSVERGKYTIIGDDFKNLKSLNVLTCGEKCDILHQTNTVIQCVHPIRPLCDILLTGQLGESNNFTLAYFKHIGEPDDILPSEEVEPEARHSYSRTMRVIGAVLALGILLMLVTCAYHIYKRCDQKFRKYNKKMMNREKNQNKRYQQVLPSDPTFVDSNQMDMDHDFNFDGQLDKSRIRIVKHIGDGNSSRVFLAEYEFNTMVSKRVAVKAINNSSFEYQDIMREIELISKCSHKNIVEYIGHYRDLYGIHIVTEYMAGGDLHEFLINENNKPTIGDAFCYSLRICEGMEYLTKQHIIHRDLAARNCMLDAEHLIVKITDFGLCRTSNINYEYISENNQQKLPFRWTAIECYSNHSKFSDKSDVWSFGVVLWEIFARSLQPYGGLDSKGVRDFLLQGNRLEPIPFCPDELYQDVMMRCWDESPARRPTFSELRKEIERIFWSIETKAPEYLTTEYETPISSSNLNTVAKNSPVSTPV</sequence>
<dbReference type="PRINTS" id="PR00109">
    <property type="entry name" value="TYRKINASE"/>
</dbReference>
<dbReference type="Pfam" id="PF07714">
    <property type="entry name" value="PK_Tyr_Ser-Thr"/>
    <property type="match status" value="1"/>
</dbReference>
<dbReference type="GO" id="GO:0012505">
    <property type="term" value="C:endomembrane system"/>
    <property type="evidence" value="ECO:0007669"/>
    <property type="project" value="UniProtKB-SubCell"/>
</dbReference>
<keyword evidence="14" id="KW-1185">Reference proteome</keyword>
<keyword evidence="7 11" id="KW-0067">ATP-binding</keyword>
<dbReference type="InterPro" id="IPR017441">
    <property type="entry name" value="Protein_kinase_ATP_BS"/>
</dbReference>
<dbReference type="InterPro" id="IPR015943">
    <property type="entry name" value="WD40/YVTN_repeat-like_dom_sf"/>
</dbReference>
<dbReference type="AlphaFoldDB" id="A0A915DQ98"/>
<reference evidence="15" key="1">
    <citation type="submission" date="2022-11" db="UniProtKB">
        <authorList>
            <consortium name="WormBaseParasite"/>
        </authorList>
    </citation>
    <scope>IDENTIFICATION</scope>
</reference>
<keyword evidence="12" id="KW-0812">Transmembrane</keyword>
<evidence type="ECO:0000259" key="13">
    <source>
        <dbReference type="PROSITE" id="PS50011"/>
    </source>
</evidence>
<dbReference type="GO" id="GO:0048680">
    <property type="term" value="P:positive regulation of axon regeneration"/>
    <property type="evidence" value="ECO:0007669"/>
    <property type="project" value="UniProtKB-ARBA"/>
</dbReference>
<dbReference type="PROSITE" id="PS50011">
    <property type="entry name" value="PROTEIN_KINASE_DOM"/>
    <property type="match status" value="1"/>
</dbReference>
<evidence type="ECO:0000256" key="11">
    <source>
        <dbReference type="PROSITE-ProRule" id="PRU10141"/>
    </source>
</evidence>
<dbReference type="CDD" id="cd00192">
    <property type="entry name" value="PTKc"/>
    <property type="match status" value="1"/>
</dbReference>
<feature type="binding site" evidence="11">
    <location>
        <position position="754"/>
    </location>
    <ligand>
        <name>ATP</name>
        <dbReference type="ChEBI" id="CHEBI:30616"/>
    </ligand>
</feature>
<dbReference type="PROSITE" id="PS00107">
    <property type="entry name" value="PROTEIN_KINASE_ATP"/>
    <property type="match status" value="1"/>
</dbReference>
<dbReference type="Gene3D" id="1.10.510.10">
    <property type="entry name" value="Transferase(Phosphotransferase) domain 1"/>
    <property type="match status" value="1"/>
</dbReference>
<dbReference type="GO" id="GO:0005886">
    <property type="term" value="C:plasma membrane"/>
    <property type="evidence" value="ECO:0007669"/>
    <property type="project" value="TreeGrafter"/>
</dbReference>
<dbReference type="InterPro" id="IPR001245">
    <property type="entry name" value="Ser-Thr/Tyr_kinase_cat_dom"/>
</dbReference>
<dbReference type="SUPFAM" id="SSF56112">
    <property type="entry name" value="Protein kinase-like (PK-like)"/>
    <property type="match status" value="1"/>
</dbReference>
<evidence type="ECO:0000256" key="5">
    <source>
        <dbReference type="ARBA" id="ARBA00022741"/>
    </source>
</evidence>
<evidence type="ECO:0000256" key="8">
    <source>
        <dbReference type="ARBA" id="ARBA00023136"/>
    </source>
</evidence>
<accession>A0A915DQ98</accession>
<comment type="subcellular location">
    <subcellularLocation>
        <location evidence="2">Endomembrane system</location>
    </subcellularLocation>
    <subcellularLocation>
        <location evidence="1">Membrane</location>
        <topology evidence="1">Single-pass membrane protein</topology>
    </subcellularLocation>
</comment>
<name>A0A915DQ98_9BILA</name>
<dbReference type="WBParaSite" id="jg21779.2">
    <property type="protein sequence ID" value="jg21779.2"/>
    <property type="gene ID" value="jg21779"/>
</dbReference>
<dbReference type="FunFam" id="1.10.510.10:FF:001512">
    <property type="entry name" value="Receptor tyrosine-protein kinase erbB-2"/>
    <property type="match status" value="1"/>
</dbReference>
<feature type="transmembrane region" description="Helical" evidence="12">
    <location>
        <begin position="643"/>
        <end position="664"/>
    </location>
</feature>
<evidence type="ECO:0000313" key="14">
    <source>
        <dbReference type="Proteomes" id="UP000887574"/>
    </source>
</evidence>
<dbReference type="Gene3D" id="2.130.10.10">
    <property type="entry name" value="YVTN repeat-like/Quinoprotein amine dehydrogenase"/>
    <property type="match status" value="1"/>
</dbReference>
<evidence type="ECO:0000313" key="15">
    <source>
        <dbReference type="WBParaSite" id="jg21779.2"/>
    </source>
</evidence>
<dbReference type="InterPro" id="IPR008266">
    <property type="entry name" value="Tyr_kinase_AS"/>
</dbReference>
<dbReference type="InterPro" id="IPR020635">
    <property type="entry name" value="Tyr_kinase_cat_dom"/>
</dbReference>